<dbReference type="InterPro" id="IPR050993">
    <property type="entry name" value="Isochorismatase_domain"/>
</dbReference>
<evidence type="ECO:0000313" key="4">
    <source>
        <dbReference type="EMBL" id="EGC41743.1"/>
    </source>
</evidence>
<feature type="region of interest" description="Disordered" evidence="2">
    <location>
        <begin position="42"/>
        <end position="66"/>
    </location>
</feature>
<comment type="similarity">
    <text evidence="1">Belongs to the isochorismatase family.</text>
</comment>
<dbReference type="VEuPathDB" id="FungiDB:I7I53_07268"/>
<accession>F0U8J3</accession>
<gene>
    <name evidence="4" type="ORF">HCEG_01105</name>
</gene>
<evidence type="ECO:0000259" key="3">
    <source>
        <dbReference type="Pfam" id="PF00857"/>
    </source>
</evidence>
<feature type="domain" description="Isochorismatase-like" evidence="3">
    <location>
        <begin position="127"/>
        <end position="276"/>
    </location>
</feature>
<dbReference type="SUPFAM" id="SSF52499">
    <property type="entry name" value="Isochorismatase-like hydrolases"/>
    <property type="match status" value="1"/>
</dbReference>
<name>F0U8J3_AJEC8</name>
<protein>
    <submittedName>
        <fullName evidence="4">Isochorismatase domain-containing protein</fullName>
    </submittedName>
</protein>
<feature type="compositionally biased region" description="Pro residues" evidence="2">
    <location>
        <begin position="48"/>
        <end position="57"/>
    </location>
</feature>
<evidence type="ECO:0000256" key="2">
    <source>
        <dbReference type="SAM" id="MobiDB-lite"/>
    </source>
</evidence>
<sequence length="317" mass="34461">MFVPDRVLRIIVFPHGVPPSTSYPRSPDPDLTTATATPFAALDSHFPPTEPPSPIPHPASRIPHPHAPASEHSTFLALLSILPRLPLYLLEALCGKTLLPRPIHPASKNVFWNRCSCAEPEDGTDCICDIQEKFRPVIYEFSKIITTASKLLRAAKPLNIPIYITTQNRARLGTTVSELGPYIDPATNPNVRADLDKTLFSMVTPELKAQFPAQPLDAIIVGIESHICVTQTTLDLLALGHRVYVVADGVSSVNPEERVVALARLRDAGAIVTTSESLLFEIMGDAKHAVFKQVSGLVKETGDETKKALGVFCGSKI</sequence>
<dbReference type="Pfam" id="PF00857">
    <property type="entry name" value="Isochorismatase"/>
    <property type="match status" value="1"/>
</dbReference>
<dbReference type="HOGENOM" id="CLU_066901_0_0_1"/>
<dbReference type="PANTHER" id="PTHR14119:SF3">
    <property type="entry name" value="ISOCHORISMATASE DOMAIN-CONTAINING PROTEIN 2"/>
    <property type="match status" value="1"/>
</dbReference>
<dbReference type="InterPro" id="IPR036380">
    <property type="entry name" value="Isochorismatase-like_sf"/>
</dbReference>
<dbReference type="Gene3D" id="3.40.50.850">
    <property type="entry name" value="Isochorismatase-like"/>
    <property type="match status" value="1"/>
</dbReference>
<evidence type="ECO:0000256" key="1">
    <source>
        <dbReference type="ARBA" id="ARBA00006336"/>
    </source>
</evidence>
<dbReference type="OrthoDB" id="269496at2759"/>
<dbReference type="PANTHER" id="PTHR14119">
    <property type="entry name" value="HYDROLASE"/>
    <property type="match status" value="1"/>
</dbReference>
<organism evidence="5">
    <name type="scientific">Ajellomyces capsulatus (strain H88)</name>
    <name type="common">Darling's disease fungus</name>
    <name type="synonym">Histoplasma capsulatum</name>
    <dbReference type="NCBI Taxonomy" id="544711"/>
    <lineage>
        <taxon>Eukaryota</taxon>
        <taxon>Fungi</taxon>
        <taxon>Dikarya</taxon>
        <taxon>Ascomycota</taxon>
        <taxon>Pezizomycotina</taxon>
        <taxon>Eurotiomycetes</taxon>
        <taxon>Eurotiomycetidae</taxon>
        <taxon>Onygenales</taxon>
        <taxon>Ajellomycetaceae</taxon>
        <taxon>Histoplasma</taxon>
    </lineage>
</organism>
<dbReference type="STRING" id="544711.F0U8J3"/>
<dbReference type="AlphaFoldDB" id="F0U8J3"/>
<evidence type="ECO:0000313" key="5">
    <source>
        <dbReference type="Proteomes" id="UP000008142"/>
    </source>
</evidence>
<proteinExistence type="inferred from homology"/>
<dbReference type="InterPro" id="IPR000868">
    <property type="entry name" value="Isochorismatase-like_dom"/>
</dbReference>
<reference evidence="5" key="1">
    <citation type="submission" date="2008-07" db="EMBL/GenBank/DDBJ databases">
        <title>Annotation of Ajellomyces capsulatus strain H88.</title>
        <authorList>
            <person name="Champion M."/>
            <person name="Cuomo C."/>
            <person name="Ma L.-J."/>
            <person name="Henn M.R."/>
            <person name="Sil A."/>
            <person name="Goldman B."/>
            <person name="Young S.K."/>
            <person name="Kodira C.D."/>
            <person name="Zeng Q."/>
            <person name="Koehrsen M."/>
            <person name="Alvarado L."/>
            <person name="Berlin A."/>
            <person name="Borenstein D."/>
            <person name="Chen Z."/>
            <person name="Engels R."/>
            <person name="Freedman E."/>
            <person name="Gellesch M."/>
            <person name="Goldberg J."/>
            <person name="Griggs A."/>
            <person name="Gujja S."/>
            <person name="Heiman D."/>
            <person name="Hepburn T."/>
            <person name="Howarth C."/>
            <person name="Jen D."/>
            <person name="Larson L."/>
            <person name="Lewis B."/>
            <person name="Mehta T."/>
            <person name="Park D."/>
            <person name="Pearson M."/>
            <person name="Roberts A."/>
            <person name="Saif S."/>
            <person name="Shea T."/>
            <person name="Shenoy N."/>
            <person name="Sisk P."/>
            <person name="Stolte C."/>
            <person name="Sykes S."/>
            <person name="Walk T."/>
            <person name="White J."/>
            <person name="Yandava C."/>
            <person name="Klein B."/>
            <person name="McEwen J.G."/>
            <person name="Puccia R."/>
            <person name="Goldman G.H."/>
            <person name="Felipe M.S."/>
            <person name="Nino-Vega G."/>
            <person name="San-Blas G."/>
            <person name="Taylor J."/>
            <person name="Mendoza L."/>
            <person name="Galagan J."/>
            <person name="Nusbaum C."/>
            <person name="Birren B."/>
        </authorList>
    </citation>
    <scope>NUCLEOTIDE SEQUENCE [LARGE SCALE GENOMIC DNA]</scope>
    <source>
        <strain evidence="5">H88</strain>
    </source>
</reference>
<dbReference type="EMBL" id="DS990636">
    <property type="protein sequence ID" value="EGC41743.1"/>
    <property type="molecule type" value="Genomic_DNA"/>
</dbReference>
<dbReference type="OMA" id="CICDIQE"/>
<dbReference type="Proteomes" id="UP000008142">
    <property type="component" value="Unassembled WGS sequence"/>
</dbReference>